<feature type="region of interest" description="Disordered" evidence="1">
    <location>
        <begin position="150"/>
        <end position="169"/>
    </location>
</feature>
<dbReference type="InterPro" id="IPR001810">
    <property type="entry name" value="F-box_dom"/>
</dbReference>
<evidence type="ECO:0000256" key="1">
    <source>
        <dbReference type="SAM" id="MobiDB-lite"/>
    </source>
</evidence>
<dbReference type="SUPFAM" id="SSF81383">
    <property type="entry name" value="F-box domain"/>
    <property type="match status" value="1"/>
</dbReference>
<proteinExistence type="predicted"/>
<dbReference type="InterPro" id="IPR036047">
    <property type="entry name" value="F-box-like_dom_sf"/>
</dbReference>
<feature type="region of interest" description="Disordered" evidence="1">
    <location>
        <begin position="192"/>
        <end position="281"/>
    </location>
</feature>
<feature type="compositionally biased region" description="Low complexity" evidence="1">
    <location>
        <begin position="211"/>
        <end position="222"/>
    </location>
</feature>
<accession>A0A7S0LQM4</accession>
<dbReference type="Pfam" id="PF12937">
    <property type="entry name" value="F-box-like"/>
    <property type="match status" value="1"/>
</dbReference>
<evidence type="ECO:0000259" key="3">
    <source>
        <dbReference type="Pfam" id="PF12937"/>
    </source>
</evidence>
<evidence type="ECO:0000256" key="2">
    <source>
        <dbReference type="SAM" id="SignalP"/>
    </source>
</evidence>
<dbReference type="AlphaFoldDB" id="A0A7S0LQM4"/>
<sequence>MLNAMLSFLTPIQLARAAAACKTLREAASEESLWIAHCVVAGLSLNECAGTARTCYVKEARRRCCECSRPTSYEFVPLRSRLCETCERAHPHKYGLATRAQLMHERSELAWLSERQRDDLFRQLPSLGLAGFEWFVRDQVLRLAEEWAVSSPAEGDDDSHEGLGGGETDSSCDYAMNERLCVPAVLPRDAAGGEGDGAGRDAKRGCGDTHANGASGGHAAAGDARRVLQRDAQKEHKRRVKAAQRAKRHGVSAPSASTYPRAAPQGSKRAPVRQHRRCAQPQAWESQYRQLEERFGVGLAGLSGLSLASE</sequence>
<feature type="compositionally biased region" description="Basic and acidic residues" evidence="1">
    <location>
        <begin position="197"/>
        <end position="207"/>
    </location>
</feature>
<dbReference type="EMBL" id="HBEY01047978">
    <property type="protein sequence ID" value="CAD8619669.1"/>
    <property type="molecule type" value="Transcribed_RNA"/>
</dbReference>
<protein>
    <recommendedName>
        <fullName evidence="3">F-box domain-containing protein</fullName>
    </recommendedName>
</protein>
<feature type="compositionally biased region" description="Basic residues" evidence="1">
    <location>
        <begin position="235"/>
        <end position="250"/>
    </location>
</feature>
<keyword evidence="2" id="KW-0732">Signal</keyword>
<feature type="compositionally biased region" description="Basic and acidic residues" evidence="1">
    <location>
        <begin position="223"/>
        <end position="234"/>
    </location>
</feature>
<feature type="domain" description="F-box" evidence="3">
    <location>
        <begin position="6"/>
        <end position="38"/>
    </location>
</feature>
<name>A0A7S0LQM4_9EUKA</name>
<feature type="chain" id="PRO_5030789396" description="F-box domain-containing protein" evidence="2">
    <location>
        <begin position="18"/>
        <end position="310"/>
    </location>
</feature>
<reference evidence="4" key="1">
    <citation type="submission" date="2021-01" db="EMBL/GenBank/DDBJ databases">
        <authorList>
            <person name="Corre E."/>
            <person name="Pelletier E."/>
            <person name="Niang G."/>
            <person name="Scheremetjew M."/>
            <person name="Finn R."/>
            <person name="Kale V."/>
            <person name="Holt S."/>
            <person name="Cochrane G."/>
            <person name="Meng A."/>
            <person name="Brown T."/>
            <person name="Cohen L."/>
        </authorList>
    </citation>
    <scope>NUCLEOTIDE SEQUENCE</scope>
    <source>
        <strain evidence="4">PLY182g</strain>
    </source>
</reference>
<feature type="signal peptide" evidence="2">
    <location>
        <begin position="1"/>
        <end position="17"/>
    </location>
</feature>
<evidence type="ECO:0000313" key="4">
    <source>
        <dbReference type="EMBL" id="CAD8619669.1"/>
    </source>
</evidence>
<organism evidence="4">
    <name type="scientific">Coccolithus braarudii</name>
    <dbReference type="NCBI Taxonomy" id="221442"/>
    <lineage>
        <taxon>Eukaryota</taxon>
        <taxon>Haptista</taxon>
        <taxon>Haptophyta</taxon>
        <taxon>Prymnesiophyceae</taxon>
        <taxon>Coccolithales</taxon>
        <taxon>Coccolithaceae</taxon>
        <taxon>Coccolithus</taxon>
    </lineage>
</organism>
<gene>
    <name evidence="4" type="ORF">CPEL01642_LOCUS23050</name>
</gene>